<dbReference type="InterPro" id="IPR032710">
    <property type="entry name" value="NTF2-like_dom_sf"/>
</dbReference>
<dbReference type="Proteomes" id="UP000622797">
    <property type="component" value="Unassembled WGS sequence"/>
</dbReference>
<evidence type="ECO:0000313" key="2">
    <source>
        <dbReference type="Proteomes" id="UP000622797"/>
    </source>
</evidence>
<dbReference type="SUPFAM" id="SSF54427">
    <property type="entry name" value="NTF2-like"/>
    <property type="match status" value="1"/>
</dbReference>
<evidence type="ECO:0000313" key="1">
    <source>
        <dbReference type="EMBL" id="KAF4959254.1"/>
    </source>
</evidence>
<protein>
    <recommendedName>
        <fullName evidence="3">SnoaL-like domain-containing protein</fullName>
    </recommendedName>
</protein>
<dbReference type="AlphaFoldDB" id="A0A8H4X321"/>
<reference evidence="1" key="2">
    <citation type="submission" date="2020-05" db="EMBL/GenBank/DDBJ databases">
        <authorList>
            <person name="Kim H.-S."/>
            <person name="Proctor R.H."/>
            <person name="Brown D.W."/>
        </authorList>
    </citation>
    <scope>NUCLEOTIDE SEQUENCE</scope>
    <source>
        <strain evidence="1">NRRL 20472</strain>
    </source>
</reference>
<comment type="caution">
    <text evidence="1">The sequence shown here is derived from an EMBL/GenBank/DDBJ whole genome shotgun (WGS) entry which is preliminary data.</text>
</comment>
<gene>
    <name evidence="1" type="ORF">FSARC_10770</name>
</gene>
<dbReference type="OrthoDB" id="9983368at2759"/>
<dbReference type="EMBL" id="JABEXW010000666">
    <property type="protein sequence ID" value="KAF4959254.1"/>
    <property type="molecule type" value="Genomic_DNA"/>
</dbReference>
<proteinExistence type="predicted"/>
<organism evidence="1 2">
    <name type="scientific">Fusarium sarcochroum</name>
    <dbReference type="NCBI Taxonomy" id="1208366"/>
    <lineage>
        <taxon>Eukaryota</taxon>
        <taxon>Fungi</taxon>
        <taxon>Dikarya</taxon>
        <taxon>Ascomycota</taxon>
        <taxon>Pezizomycotina</taxon>
        <taxon>Sordariomycetes</taxon>
        <taxon>Hypocreomycetidae</taxon>
        <taxon>Hypocreales</taxon>
        <taxon>Nectriaceae</taxon>
        <taxon>Fusarium</taxon>
        <taxon>Fusarium lateritium species complex</taxon>
    </lineage>
</organism>
<evidence type="ECO:0008006" key="3">
    <source>
        <dbReference type="Google" id="ProtNLM"/>
    </source>
</evidence>
<keyword evidence="2" id="KW-1185">Reference proteome</keyword>
<sequence>MSSSTQDDRKTIEAWLLAFHDASKSLDADAWLDNFFTDNAALQYGNSPVISGLAVRLMFKNVFSKLDMMTHDVEYFDYVPPRIYQAATIRYLVKGDDPEKDVIQIPGFATFFVRKGDDGEIRCYRAETFLDPSPVFQRMVEKGE</sequence>
<accession>A0A8H4X321</accession>
<dbReference type="Gene3D" id="3.10.450.50">
    <property type="match status" value="1"/>
</dbReference>
<reference evidence="1" key="1">
    <citation type="journal article" date="2020" name="BMC Genomics">
        <title>Correction to: Identification and distribution of gene clusters required for synthesis of sphingolipid metabolism inhibitors in diverse species of the filamentous fungus Fusarium.</title>
        <authorList>
            <person name="Kim H.S."/>
            <person name="Lohmar J.M."/>
            <person name="Busman M."/>
            <person name="Brown D.W."/>
            <person name="Naumann T.A."/>
            <person name="Divon H.H."/>
            <person name="Lysoe E."/>
            <person name="Uhlig S."/>
            <person name="Proctor R.H."/>
        </authorList>
    </citation>
    <scope>NUCLEOTIDE SEQUENCE</scope>
    <source>
        <strain evidence="1">NRRL 20472</strain>
    </source>
</reference>
<name>A0A8H4X321_9HYPO</name>